<dbReference type="PANTHER" id="PTHR37422:SF21">
    <property type="entry name" value="EXOQ-LIKE PROTEIN"/>
    <property type="match status" value="1"/>
</dbReference>
<gene>
    <name evidence="9" type="ORF">ACFOLG_05740</name>
</gene>
<dbReference type="InterPro" id="IPR021797">
    <property type="entry name" value="Wzy_C_2"/>
</dbReference>
<feature type="transmembrane region" description="Helical" evidence="5">
    <location>
        <begin position="7"/>
        <end position="25"/>
    </location>
</feature>
<feature type="transmembrane region" description="Helical" evidence="5">
    <location>
        <begin position="377"/>
        <end position="393"/>
    </location>
</feature>
<dbReference type="Pfam" id="PF04932">
    <property type="entry name" value="Wzy_C"/>
    <property type="match status" value="1"/>
</dbReference>
<evidence type="ECO:0000256" key="2">
    <source>
        <dbReference type="ARBA" id="ARBA00022692"/>
    </source>
</evidence>
<accession>A0ABV7RCZ0</accession>
<comment type="caution">
    <text evidence="9">The sequence shown here is derived from an EMBL/GenBank/DDBJ whole genome shotgun (WGS) entry which is preliminary data.</text>
</comment>
<dbReference type="EMBL" id="JBHRXN010000011">
    <property type="protein sequence ID" value="MFC3531683.1"/>
    <property type="molecule type" value="Genomic_DNA"/>
</dbReference>
<dbReference type="PANTHER" id="PTHR37422">
    <property type="entry name" value="TEICHURONIC ACID BIOSYNTHESIS PROTEIN TUAE"/>
    <property type="match status" value="1"/>
</dbReference>
<evidence type="ECO:0000313" key="10">
    <source>
        <dbReference type="Proteomes" id="UP001595741"/>
    </source>
</evidence>
<feature type="transmembrane region" description="Helical" evidence="5">
    <location>
        <begin position="63"/>
        <end position="82"/>
    </location>
</feature>
<evidence type="ECO:0000256" key="5">
    <source>
        <dbReference type="SAM" id="Phobius"/>
    </source>
</evidence>
<keyword evidence="10" id="KW-1185">Reference proteome</keyword>
<feature type="transmembrane region" description="Helical" evidence="5">
    <location>
        <begin position="121"/>
        <end position="154"/>
    </location>
</feature>
<feature type="transmembrane region" description="Helical" evidence="5">
    <location>
        <begin position="174"/>
        <end position="191"/>
    </location>
</feature>
<feature type="transmembrane region" description="Helical" evidence="5">
    <location>
        <begin position="349"/>
        <end position="368"/>
    </location>
</feature>
<evidence type="ECO:0000259" key="6">
    <source>
        <dbReference type="Pfam" id="PF04932"/>
    </source>
</evidence>
<dbReference type="Pfam" id="PF15864">
    <property type="entry name" value="PglL_A"/>
    <property type="match status" value="1"/>
</dbReference>
<evidence type="ECO:0000259" key="8">
    <source>
        <dbReference type="Pfam" id="PF15864"/>
    </source>
</evidence>
<feature type="transmembrane region" description="Helical" evidence="5">
    <location>
        <begin position="88"/>
        <end position="109"/>
    </location>
</feature>
<name>A0ABV7RCZ0_9NEIS</name>
<evidence type="ECO:0000256" key="1">
    <source>
        <dbReference type="ARBA" id="ARBA00004141"/>
    </source>
</evidence>
<evidence type="ECO:0000259" key="7">
    <source>
        <dbReference type="Pfam" id="PF11846"/>
    </source>
</evidence>
<sequence>MNFSRWQLYILAAAINLPFFNFARYLPSPDWWTNATCALILSVGLLVGVLFDSENKGNDKFPVFFAVASAWWLLAFMPSFVLRSDILYQLPLVEAGGAFLAILGGVQVYRLQSLVGRRNIVVVLAASILVMALLQALIGFIQLIGLAPLARGYLVFNAGNPSGSIIGNIGQRNQLAQVLSWGVLAAAYLWSINLLRPWLAAPVMTILALVAAWTGGRLPLAYAVAMIVVAYFWKCRTGRNNFIKPVLLGALLLVLAQVLGRELANWLSGHEMVSGFDRLTDAGFGARRYAEWKKAWAVTMNFPWFGVGFGNYAYQSVWLETFGGFFKVPESVLFTHSHNLITQLLAETGFPATLLAILGVLVCLVLYCRKNQATEENAFLLLLALIILGHSMFEYPLWYLPFLVMFFIILALAPSAGFKIPVRFILRRIGSFFVVLAVVFYFSNGVLAFSLLSKNAIPTRDQQVNNHRVGVLLDLLANPFWVFDTEITLSNYLVPSRNDLQLKLRYYEQLVAYRPYPMLLCHLAMLRAWDGNQIGAKEALQMALASYPLQAPQLLLRLQLIQDPVLQPLVDLARTATLALTKGGDVAAVEAITKGLPVRGPQIPDLSRFR</sequence>
<organism evidence="9 10">
    <name type="scientific">Vogesella facilis</name>
    <dbReference type="NCBI Taxonomy" id="1655232"/>
    <lineage>
        <taxon>Bacteria</taxon>
        <taxon>Pseudomonadati</taxon>
        <taxon>Pseudomonadota</taxon>
        <taxon>Betaproteobacteria</taxon>
        <taxon>Neisseriales</taxon>
        <taxon>Chromobacteriaceae</taxon>
        <taxon>Vogesella</taxon>
    </lineage>
</organism>
<keyword evidence="2 5" id="KW-0812">Transmembrane</keyword>
<evidence type="ECO:0000256" key="3">
    <source>
        <dbReference type="ARBA" id="ARBA00022989"/>
    </source>
</evidence>
<keyword evidence="4 5" id="KW-0472">Membrane</keyword>
<evidence type="ECO:0000256" key="4">
    <source>
        <dbReference type="ARBA" id="ARBA00023136"/>
    </source>
</evidence>
<protein>
    <submittedName>
        <fullName evidence="9">Wzy polymerase domain-containing protein</fullName>
    </submittedName>
</protein>
<feature type="transmembrane region" description="Helical" evidence="5">
    <location>
        <begin position="220"/>
        <end position="235"/>
    </location>
</feature>
<dbReference type="Pfam" id="PF11846">
    <property type="entry name" value="Wzy_C_2"/>
    <property type="match status" value="1"/>
</dbReference>
<dbReference type="InterPro" id="IPR031726">
    <property type="entry name" value="PglL_A"/>
</dbReference>
<dbReference type="InterPro" id="IPR007016">
    <property type="entry name" value="O-antigen_ligase-rel_domated"/>
</dbReference>
<keyword evidence="3 5" id="KW-1133">Transmembrane helix</keyword>
<feature type="transmembrane region" description="Helical" evidence="5">
    <location>
        <begin position="31"/>
        <end position="51"/>
    </location>
</feature>
<feature type="transmembrane region" description="Helical" evidence="5">
    <location>
        <begin position="430"/>
        <end position="452"/>
    </location>
</feature>
<dbReference type="Proteomes" id="UP001595741">
    <property type="component" value="Unassembled WGS sequence"/>
</dbReference>
<evidence type="ECO:0000313" key="9">
    <source>
        <dbReference type="EMBL" id="MFC3531683.1"/>
    </source>
</evidence>
<feature type="domain" description="Protein glycosylation ligase" evidence="8">
    <location>
        <begin position="166"/>
        <end position="190"/>
    </location>
</feature>
<feature type="domain" description="O-antigen ligase-related" evidence="6">
    <location>
        <begin position="204"/>
        <end position="356"/>
    </location>
</feature>
<proteinExistence type="predicted"/>
<comment type="subcellular location">
    <subcellularLocation>
        <location evidence="1">Membrane</location>
        <topology evidence="1">Multi-pass membrane protein</topology>
    </subcellularLocation>
</comment>
<feature type="domain" description="Virulence factor membrane-bound polymerase C-terminal" evidence="7">
    <location>
        <begin position="379"/>
        <end position="553"/>
    </location>
</feature>
<feature type="transmembrane region" description="Helical" evidence="5">
    <location>
        <begin position="399"/>
        <end position="418"/>
    </location>
</feature>
<reference evidence="10" key="1">
    <citation type="journal article" date="2019" name="Int. J. Syst. Evol. Microbiol.">
        <title>The Global Catalogue of Microorganisms (GCM) 10K type strain sequencing project: providing services to taxonomists for standard genome sequencing and annotation.</title>
        <authorList>
            <consortium name="The Broad Institute Genomics Platform"/>
            <consortium name="The Broad Institute Genome Sequencing Center for Infectious Disease"/>
            <person name="Wu L."/>
            <person name="Ma J."/>
        </authorList>
    </citation>
    <scope>NUCLEOTIDE SEQUENCE [LARGE SCALE GENOMIC DNA]</scope>
    <source>
        <strain evidence="10">KCTC 42742</strain>
    </source>
</reference>
<dbReference type="InterPro" id="IPR051533">
    <property type="entry name" value="WaaL-like"/>
</dbReference>